<protein>
    <submittedName>
        <fullName evidence="1">Uncharacterized protein</fullName>
    </submittedName>
</protein>
<sequence length="34" mass="4018">MHRNDGEVIVKDKEWGKAHDEHNVLDGKCEHEVY</sequence>
<dbReference type="OrthoDB" id="338650at2759"/>
<reference evidence="1 2" key="1">
    <citation type="submission" date="2018-11" db="EMBL/GenBank/DDBJ databases">
        <authorList>
            <consortium name="Pathogen Informatics"/>
        </authorList>
    </citation>
    <scope>NUCLEOTIDE SEQUENCE [LARGE SCALE GENOMIC DNA]</scope>
</reference>
<gene>
    <name evidence="1" type="ORF">CGOC_LOCUS6467</name>
</gene>
<proteinExistence type="predicted"/>
<dbReference type="EMBL" id="UYRV01021185">
    <property type="protein sequence ID" value="VDK68947.1"/>
    <property type="molecule type" value="Genomic_DNA"/>
</dbReference>
<name>A0A3P6S9Z9_CYLGO</name>
<keyword evidence="2" id="KW-1185">Reference proteome</keyword>
<evidence type="ECO:0000313" key="1">
    <source>
        <dbReference type="EMBL" id="VDK68947.1"/>
    </source>
</evidence>
<evidence type="ECO:0000313" key="2">
    <source>
        <dbReference type="Proteomes" id="UP000271889"/>
    </source>
</evidence>
<accession>A0A3P6S9Z9</accession>
<dbReference type="AlphaFoldDB" id="A0A3P6S9Z9"/>
<organism evidence="1 2">
    <name type="scientific">Cylicostephanus goldi</name>
    <name type="common">Nematode worm</name>
    <dbReference type="NCBI Taxonomy" id="71465"/>
    <lineage>
        <taxon>Eukaryota</taxon>
        <taxon>Metazoa</taxon>
        <taxon>Ecdysozoa</taxon>
        <taxon>Nematoda</taxon>
        <taxon>Chromadorea</taxon>
        <taxon>Rhabditida</taxon>
        <taxon>Rhabditina</taxon>
        <taxon>Rhabditomorpha</taxon>
        <taxon>Strongyloidea</taxon>
        <taxon>Strongylidae</taxon>
        <taxon>Cylicostephanus</taxon>
    </lineage>
</organism>
<dbReference type="Proteomes" id="UP000271889">
    <property type="component" value="Unassembled WGS sequence"/>
</dbReference>